<dbReference type="EMBL" id="PENI01000032">
    <property type="protein sequence ID" value="RMB81282.1"/>
    <property type="molecule type" value="Genomic_DNA"/>
</dbReference>
<dbReference type="Proteomes" id="UP000270471">
    <property type="component" value="Unassembled WGS sequence"/>
</dbReference>
<dbReference type="AlphaFoldDB" id="A0A3M0HZP7"/>
<protein>
    <submittedName>
        <fullName evidence="2">Uncharacterized protein</fullName>
    </submittedName>
</protein>
<evidence type="ECO:0000256" key="1">
    <source>
        <dbReference type="SAM" id="MobiDB-lite"/>
    </source>
</evidence>
<accession>A0A3M0HZP7</accession>
<evidence type="ECO:0000313" key="2">
    <source>
        <dbReference type="EMBL" id="RMB81282.1"/>
    </source>
</evidence>
<reference evidence="2 3" key="1">
    <citation type="submission" date="2017-11" db="EMBL/GenBank/DDBJ databases">
        <title>Draft genome of actinobacteria isolated from guarana (Paullinia cupana (Mart.) Ducke.</title>
        <authorList>
            <person name="Siqueira K.A."/>
            <person name="Liotti R.G."/>
            <person name="Mendes T.A.O."/>
            <person name="Soares M.A."/>
        </authorList>
    </citation>
    <scope>NUCLEOTIDE SEQUENCE [LARGE SCALE GENOMIC DNA]</scope>
    <source>
        <strain evidence="2 3">193</strain>
    </source>
</reference>
<keyword evidence="3" id="KW-1185">Reference proteome</keyword>
<organism evidence="2 3">
    <name type="scientific">Streptomyces shenzhenensis</name>
    <dbReference type="NCBI Taxonomy" id="943815"/>
    <lineage>
        <taxon>Bacteria</taxon>
        <taxon>Bacillati</taxon>
        <taxon>Actinomycetota</taxon>
        <taxon>Actinomycetes</taxon>
        <taxon>Kitasatosporales</taxon>
        <taxon>Streptomycetaceae</taxon>
        <taxon>Streptomyces</taxon>
    </lineage>
</organism>
<comment type="caution">
    <text evidence="2">The sequence shown here is derived from an EMBL/GenBank/DDBJ whole genome shotgun (WGS) entry which is preliminary data.</text>
</comment>
<sequence>MKTGDKIRLRGPNGAPFVVTVGPAFEADYIETMLRTGEWSRIEDADRPPAETTPPAGPQGNAGQAPAETTAPAAPPAKAPDPDRPAVNDPKSDWVAYVARTQHMSREDAANYTKADLIDMVS</sequence>
<feature type="compositionally biased region" description="Low complexity" evidence="1">
    <location>
        <begin position="58"/>
        <end position="72"/>
    </location>
</feature>
<feature type="compositionally biased region" description="Basic and acidic residues" evidence="1">
    <location>
        <begin position="39"/>
        <end position="49"/>
    </location>
</feature>
<dbReference type="OrthoDB" id="5121536at2"/>
<proteinExistence type="predicted"/>
<gene>
    <name evidence="2" type="ORF">CTZ28_35350</name>
</gene>
<feature type="region of interest" description="Disordered" evidence="1">
    <location>
        <begin position="39"/>
        <end position="122"/>
    </location>
</feature>
<evidence type="ECO:0000313" key="3">
    <source>
        <dbReference type="Proteomes" id="UP000270471"/>
    </source>
</evidence>
<dbReference type="RefSeq" id="WP_121893864.1">
    <property type="nucleotide sequence ID" value="NZ_PENI01000032.1"/>
</dbReference>
<name>A0A3M0HZP7_9ACTN</name>
<feature type="compositionally biased region" description="Basic and acidic residues" evidence="1">
    <location>
        <begin position="80"/>
        <end position="92"/>
    </location>
</feature>